<evidence type="ECO:0000313" key="2">
    <source>
        <dbReference type="Proteomes" id="UP001054945"/>
    </source>
</evidence>
<proteinExistence type="predicted"/>
<dbReference type="AlphaFoldDB" id="A0AAV4NBT4"/>
<reference evidence="1 2" key="1">
    <citation type="submission" date="2021-06" db="EMBL/GenBank/DDBJ databases">
        <title>Caerostris extrusa draft genome.</title>
        <authorList>
            <person name="Kono N."/>
            <person name="Arakawa K."/>
        </authorList>
    </citation>
    <scope>NUCLEOTIDE SEQUENCE [LARGE SCALE GENOMIC DNA]</scope>
</reference>
<gene>
    <name evidence="1" type="primary">TRAPPC9</name>
    <name evidence="1" type="ORF">CEXT_624921</name>
</gene>
<dbReference type="InterPro" id="IPR013935">
    <property type="entry name" value="Trs120_TRAPPC9"/>
</dbReference>
<dbReference type="Proteomes" id="UP001054945">
    <property type="component" value="Unassembled WGS sequence"/>
</dbReference>
<organism evidence="1 2">
    <name type="scientific">Caerostris extrusa</name>
    <name type="common">Bark spider</name>
    <name type="synonym">Caerostris bankana</name>
    <dbReference type="NCBI Taxonomy" id="172846"/>
    <lineage>
        <taxon>Eukaryota</taxon>
        <taxon>Metazoa</taxon>
        <taxon>Ecdysozoa</taxon>
        <taxon>Arthropoda</taxon>
        <taxon>Chelicerata</taxon>
        <taxon>Arachnida</taxon>
        <taxon>Araneae</taxon>
        <taxon>Araneomorphae</taxon>
        <taxon>Entelegynae</taxon>
        <taxon>Araneoidea</taxon>
        <taxon>Araneidae</taxon>
        <taxon>Caerostris</taxon>
    </lineage>
</organism>
<evidence type="ECO:0000313" key="1">
    <source>
        <dbReference type="EMBL" id="GIX81411.1"/>
    </source>
</evidence>
<sequence length="282" mass="32387">MSVPDYDLRAEDHRTVLVLVKQIGDKINKNLFCKIFERIKSVQYLTVKEYGSTRYIWFRHETDYPPENNEWGDFQTHRKVLGLISIGKKIILFFESNCNAKEYMNAQQYHSIVDAAKSSMLLENSGPENVEELSKEHSILIEKYNNSMFDSRCFVFNTDSVSPSDVNESKFSLDDKAISPDCTHSPLTKSDTADTSLKDLDELGFSDFSSLPSFHSTNSNDISYSFDTRESLSSNSSPSEVQLLLETHQLQKFYYHLQIPEVPIVLYIQILITVINLEHDVP</sequence>
<comment type="caution">
    <text evidence="1">The sequence shown here is derived from an EMBL/GenBank/DDBJ whole genome shotgun (WGS) entry which is preliminary data.</text>
</comment>
<dbReference type="PANTHER" id="PTHR21512">
    <property type="entry name" value="TRAFFICKING PROTEIN PARTICLE COMPLEX SUBUNIT 9"/>
    <property type="match status" value="1"/>
</dbReference>
<dbReference type="PANTHER" id="PTHR21512:SF5">
    <property type="entry name" value="TRAFFICKING PROTEIN PARTICLE COMPLEX SUBUNIT 9"/>
    <property type="match status" value="1"/>
</dbReference>
<protein>
    <submittedName>
        <fullName evidence="1">Trafficking protein particle complex subunit 9</fullName>
    </submittedName>
</protein>
<accession>A0AAV4NBT4</accession>
<dbReference type="EMBL" id="BPLR01003124">
    <property type="protein sequence ID" value="GIX81411.1"/>
    <property type="molecule type" value="Genomic_DNA"/>
</dbReference>
<keyword evidence="2" id="KW-1185">Reference proteome</keyword>
<dbReference type="GO" id="GO:0005802">
    <property type="term" value="C:trans-Golgi network"/>
    <property type="evidence" value="ECO:0007669"/>
    <property type="project" value="TreeGrafter"/>
</dbReference>
<name>A0AAV4NBT4_CAEEX</name>